<evidence type="ECO:0000313" key="8">
    <source>
        <dbReference type="Proteomes" id="UP000013827"/>
    </source>
</evidence>
<dbReference type="AlphaFoldDB" id="A0A0D3JPM7"/>
<dbReference type="GO" id="GO:0061665">
    <property type="term" value="F:SUMO ligase activity"/>
    <property type="evidence" value="ECO:0007669"/>
    <property type="project" value="TreeGrafter"/>
</dbReference>
<dbReference type="Gene3D" id="3.30.40.10">
    <property type="entry name" value="Zinc/RING finger domain, C3HC4 (zinc finger)"/>
    <property type="match status" value="1"/>
</dbReference>
<feature type="compositionally biased region" description="Low complexity" evidence="5">
    <location>
        <begin position="142"/>
        <end position="153"/>
    </location>
</feature>
<accession>A0A0D3JPM7</accession>
<evidence type="ECO:0000256" key="2">
    <source>
        <dbReference type="ARBA" id="ARBA00022771"/>
    </source>
</evidence>
<evidence type="ECO:0000256" key="1">
    <source>
        <dbReference type="ARBA" id="ARBA00022723"/>
    </source>
</evidence>
<dbReference type="HOGENOM" id="CLU_1565778_0_0_1"/>
<dbReference type="InterPro" id="IPR004181">
    <property type="entry name" value="Znf_MIZ"/>
</dbReference>
<evidence type="ECO:0000256" key="4">
    <source>
        <dbReference type="PROSITE-ProRule" id="PRU00452"/>
    </source>
</evidence>
<dbReference type="PANTHER" id="PTHR10782:SF4">
    <property type="entry name" value="TONALLI, ISOFORM E"/>
    <property type="match status" value="1"/>
</dbReference>
<dbReference type="InterPro" id="IPR013083">
    <property type="entry name" value="Znf_RING/FYVE/PHD"/>
</dbReference>
<feature type="compositionally biased region" description="Acidic residues" evidence="5">
    <location>
        <begin position="157"/>
        <end position="171"/>
    </location>
</feature>
<dbReference type="Pfam" id="PF02891">
    <property type="entry name" value="zf-MIZ"/>
    <property type="match status" value="1"/>
</dbReference>
<dbReference type="GO" id="GO:0000785">
    <property type="term" value="C:chromatin"/>
    <property type="evidence" value="ECO:0007669"/>
    <property type="project" value="TreeGrafter"/>
</dbReference>
<keyword evidence="1" id="KW-0479">Metal-binding</keyword>
<dbReference type="PROSITE" id="PS51044">
    <property type="entry name" value="ZF_SP_RING"/>
    <property type="match status" value="1"/>
</dbReference>
<evidence type="ECO:0000256" key="5">
    <source>
        <dbReference type="SAM" id="MobiDB-lite"/>
    </source>
</evidence>
<dbReference type="STRING" id="2903.R1CS34"/>
<evidence type="ECO:0000313" key="7">
    <source>
        <dbReference type="EnsemblProtists" id="EOD25462"/>
    </source>
</evidence>
<evidence type="ECO:0000259" key="6">
    <source>
        <dbReference type="PROSITE" id="PS51044"/>
    </source>
</evidence>
<evidence type="ECO:0000256" key="3">
    <source>
        <dbReference type="ARBA" id="ARBA00022833"/>
    </source>
</evidence>
<keyword evidence="3" id="KW-0862">Zinc</keyword>
<dbReference type="RefSeq" id="XP_005777891.1">
    <property type="nucleotide sequence ID" value="XM_005777834.1"/>
</dbReference>
<feature type="domain" description="SP-RING-type" evidence="6">
    <location>
        <begin position="19"/>
        <end position="102"/>
    </location>
</feature>
<feature type="region of interest" description="Disordered" evidence="5">
    <location>
        <begin position="108"/>
        <end position="171"/>
    </location>
</feature>
<dbReference type="GO" id="GO:0016925">
    <property type="term" value="P:protein sumoylation"/>
    <property type="evidence" value="ECO:0007669"/>
    <property type="project" value="TreeGrafter"/>
</dbReference>
<dbReference type="EnsemblProtists" id="EOD25462">
    <property type="protein sequence ID" value="EOD25462"/>
    <property type="gene ID" value="EMIHUDRAFT_443630"/>
</dbReference>
<keyword evidence="8" id="KW-1185">Reference proteome</keyword>
<name>A0A0D3JPM7_EMIH1</name>
<sequence>MGAGGSSSAPSGFGVLDDDDDECVASSVQLSLNCPLTRLRIGTPVRAAGCSHVECFDLDAWLQCQRAAKLPNWLCPICSSPASPPELRVCSWMQSVLAGTAETTREVIIQPDGSHAAPEPSSAGGSERRKRQRAASVSLDEPASQAPQASQASRAGDDEENPIELGDSDDD</sequence>
<dbReference type="GO" id="GO:0008270">
    <property type="term" value="F:zinc ion binding"/>
    <property type="evidence" value="ECO:0007669"/>
    <property type="project" value="UniProtKB-KW"/>
</dbReference>
<dbReference type="PaxDb" id="2903-EOD25462"/>
<protein>
    <recommendedName>
        <fullName evidence="6">SP-RING-type domain-containing protein</fullName>
    </recommendedName>
</protein>
<keyword evidence="2 4" id="KW-0863">Zinc-finger</keyword>
<organism evidence="7 8">
    <name type="scientific">Emiliania huxleyi (strain CCMP1516)</name>
    <dbReference type="NCBI Taxonomy" id="280463"/>
    <lineage>
        <taxon>Eukaryota</taxon>
        <taxon>Haptista</taxon>
        <taxon>Haptophyta</taxon>
        <taxon>Prymnesiophyceae</taxon>
        <taxon>Isochrysidales</taxon>
        <taxon>Noelaerhabdaceae</taxon>
        <taxon>Emiliania</taxon>
    </lineage>
</organism>
<dbReference type="eggNOG" id="KOG2169">
    <property type="taxonomic scope" value="Eukaryota"/>
</dbReference>
<reference evidence="7" key="2">
    <citation type="submission" date="2024-10" db="UniProtKB">
        <authorList>
            <consortium name="EnsemblProtists"/>
        </authorList>
    </citation>
    <scope>IDENTIFICATION</scope>
</reference>
<dbReference type="KEGG" id="ehx:EMIHUDRAFT_443630"/>
<proteinExistence type="predicted"/>
<dbReference type="PANTHER" id="PTHR10782">
    <property type="entry name" value="ZINC FINGER MIZ DOMAIN-CONTAINING PROTEIN"/>
    <property type="match status" value="1"/>
</dbReference>
<dbReference type="GeneID" id="17271008"/>
<dbReference type="Proteomes" id="UP000013827">
    <property type="component" value="Unassembled WGS sequence"/>
</dbReference>
<reference evidence="8" key="1">
    <citation type="journal article" date="2013" name="Nature">
        <title>Pan genome of the phytoplankton Emiliania underpins its global distribution.</title>
        <authorList>
            <person name="Read B.A."/>
            <person name="Kegel J."/>
            <person name="Klute M.J."/>
            <person name="Kuo A."/>
            <person name="Lefebvre S.C."/>
            <person name="Maumus F."/>
            <person name="Mayer C."/>
            <person name="Miller J."/>
            <person name="Monier A."/>
            <person name="Salamov A."/>
            <person name="Young J."/>
            <person name="Aguilar M."/>
            <person name="Claverie J.M."/>
            <person name="Frickenhaus S."/>
            <person name="Gonzalez K."/>
            <person name="Herman E.K."/>
            <person name="Lin Y.C."/>
            <person name="Napier J."/>
            <person name="Ogata H."/>
            <person name="Sarno A.F."/>
            <person name="Shmutz J."/>
            <person name="Schroeder D."/>
            <person name="de Vargas C."/>
            <person name="Verret F."/>
            <person name="von Dassow P."/>
            <person name="Valentin K."/>
            <person name="Van de Peer Y."/>
            <person name="Wheeler G."/>
            <person name="Dacks J.B."/>
            <person name="Delwiche C.F."/>
            <person name="Dyhrman S.T."/>
            <person name="Glockner G."/>
            <person name="John U."/>
            <person name="Richards T."/>
            <person name="Worden A.Z."/>
            <person name="Zhang X."/>
            <person name="Grigoriev I.V."/>
            <person name="Allen A.E."/>
            <person name="Bidle K."/>
            <person name="Borodovsky M."/>
            <person name="Bowler C."/>
            <person name="Brownlee C."/>
            <person name="Cock J.M."/>
            <person name="Elias M."/>
            <person name="Gladyshev V.N."/>
            <person name="Groth M."/>
            <person name="Guda C."/>
            <person name="Hadaegh A."/>
            <person name="Iglesias-Rodriguez M.D."/>
            <person name="Jenkins J."/>
            <person name="Jones B.M."/>
            <person name="Lawson T."/>
            <person name="Leese F."/>
            <person name="Lindquist E."/>
            <person name="Lobanov A."/>
            <person name="Lomsadze A."/>
            <person name="Malik S.B."/>
            <person name="Marsh M.E."/>
            <person name="Mackinder L."/>
            <person name="Mock T."/>
            <person name="Mueller-Roeber B."/>
            <person name="Pagarete A."/>
            <person name="Parker M."/>
            <person name="Probert I."/>
            <person name="Quesneville H."/>
            <person name="Raines C."/>
            <person name="Rensing S.A."/>
            <person name="Riano-Pachon D.M."/>
            <person name="Richier S."/>
            <person name="Rokitta S."/>
            <person name="Shiraiwa Y."/>
            <person name="Soanes D.M."/>
            <person name="van der Giezen M."/>
            <person name="Wahlund T.M."/>
            <person name="Williams B."/>
            <person name="Wilson W."/>
            <person name="Wolfe G."/>
            <person name="Wurch L.L."/>
        </authorList>
    </citation>
    <scope>NUCLEOTIDE SEQUENCE</scope>
</reference>